<dbReference type="Gene3D" id="1.10.10.60">
    <property type="entry name" value="Homeodomain-like"/>
    <property type="match status" value="1"/>
</dbReference>
<dbReference type="CDD" id="cd00167">
    <property type="entry name" value="SANT"/>
    <property type="match status" value="1"/>
</dbReference>
<dbReference type="SUPFAM" id="SSF46689">
    <property type="entry name" value="Homeodomain-like"/>
    <property type="match status" value="1"/>
</dbReference>
<accession>A0ABR0CTP9</accession>
<name>A0ABR0CTP9_9LAMI</name>
<dbReference type="InterPro" id="IPR001005">
    <property type="entry name" value="SANT/Myb"/>
</dbReference>
<evidence type="ECO:0000313" key="2">
    <source>
        <dbReference type="EMBL" id="KAK4480427.1"/>
    </source>
</evidence>
<sequence length="243" mass="28432">MRCACRDDDIDIDIDIDKDDDRWQKVADLLPGKSEDDVKLHYQVLLCDVQDIESGLIHLPKYYNTHQQQQQPQQQDQIQIQIQKPTQSNHTAAERKKGRPWTQDEHRLFIKGLETYGKAESPTAYEHELLRKLSKVIGEKVTDNGRKKKEVEEHKCEAYEPPKSDERACRYYYCKDHPKMRKITNTVPAESSTFFGGFPFYSGYDESYPYRNPYVYSGSNYEELPQFGYRRPPGTLPGPFGFH</sequence>
<feature type="domain" description="Myb-like" evidence="1">
    <location>
        <begin position="97"/>
        <end position="161"/>
    </location>
</feature>
<dbReference type="PANTHER" id="PTHR44042">
    <property type="entry name" value="DUPLICATED HOMEODOMAIN-LIKE SUPERFAMILY PROTEIN-RELATED"/>
    <property type="match status" value="1"/>
</dbReference>
<dbReference type="EMBL" id="JAYDYQ010002686">
    <property type="protein sequence ID" value="KAK4480427.1"/>
    <property type="molecule type" value="Genomic_DNA"/>
</dbReference>
<evidence type="ECO:0000313" key="3">
    <source>
        <dbReference type="Proteomes" id="UP001291926"/>
    </source>
</evidence>
<proteinExistence type="predicted"/>
<dbReference type="SMART" id="SM00717">
    <property type="entry name" value="SANT"/>
    <property type="match status" value="1"/>
</dbReference>
<reference evidence="2 3" key="1">
    <citation type="journal article" date="2023" name="bioRxiv">
        <title>Genome report: Whole genome sequence and annotation of Penstemon davidsonii.</title>
        <authorList>
            <person name="Ostevik K.L."/>
            <person name="Alabady M."/>
            <person name="Zhang M."/>
            <person name="Rausher M.D."/>
        </authorList>
    </citation>
    <scope>NUCLEOTIDE SEQUENCE [LARGE SCALE GENOMIC DNA]</scope>
    <source>
        <strain evidence="2">DNT005</strain>
        <tissue evidence="2">Whole leaf</tissue>
    </source>
</reference>
<organism evidence="2 3">
    <name type="scientific">Penstemon davidsonii</name>
    <dbReference type="NCBI Taxonomy" id="160366"/>
    <lineage>
        <taxon>Eukaryota</taxon>
        <taxon>Viridiplantae</taxon>
        <taxon>Streptophyta</taxon>
        <taxon>Embryophyta</taxon>
        <taxon>Tracheophyta</taxon>
        <taxon>Spermatophyta</taxon>
        <taxon>Magnoliopsida</taxon>
        <taxon>eudicotyledons</taxon>
        <taxon>Gunneridae</taxon>
        <taxon>Pentapetalae</taxon>
        <taxon>asterids</taxon>
        <taxon>lamiids</taxon>
        <taxon>Lamiales</taxon>
        <taxon>Plantaginaceae</taxon>
        <taxon>Cheloneae</taxon>
        <taxon>Penstemon</taxon>
    </lineage>
</organism>
<dbReference type="PANTHER" id="PTHR44042:SF67">
    <property type="entry name" value="MYB-LIKE PROTEIN I"/>
    <property type="match status" value="1"/>
</dbReference>
<dbReference type="InterPro" id="IPR009057">
    <property type="entry name" value="Homeodomain-like_sf"/>
</dbReference>
<dbReference type="Proteomes" id="UP001291926">
    <property type="component" value="Unassembled WGS sequence"/>
</dbReference>
<protein>
    <recommendedName>
        <fullName evidence="1">Myb-like domain-containing protein</fullName>
    </recommendedName>
</protein>
<evidence type="ECO:0000259" key="1">
    <source>
        <dbReference type="SMART" id="SM00717"/>
    </source>
</evidence>
<gene>
    <name evidence="2" type="ORF">RD792_013500</name>
</gene>
<keyword evidence="3" id="KW-1185">Reference proteome</keyword>
<comment type="caution">
    <text evidence="2">The sequence shown here is derived from an EMBL/GenBank/DDBJ whole genome shotgun (WGS) entry which is preliminary data.</text>
</comment>